<organism evidence="1 2">
    <name type="scientific">Gordonia neofelifaecis NRRL B-59395</name>
    <dbReference type="NCBI Taxonomy" id="644548"/>
    <lineage>
        <taxon>Bacteria</taxon>
        <taxon>Bacillati</taxon>
        <taxon>Actinomycetota</taxon>
        <taxon>Actinomycetes</taxon>
        <taxon>Mycobacteriales</taxon>
        <taxon>Gordoniaceae</taxon>
        <taxon>Gordonia</taxon>
    </lineage>
</organism>
<proteinExistence type="predicted"/>
<gene>
    <name evidence="1" type="ORF">SCNU_03122</name>
</gene>
<comment type="caution">
    <text evidence="1">The sequence shown here is derived from an EMBL/GenBank/DDBJ whole genome shotgun (WGS) entry which is preliminary data.</text>
</comment>
<dbReference type="EMBL" id="AEUD01000002">
    <property type="protein sequence ID" value="EGD56509.1"/>
    <property type="molecule type" value="Genomic_DNA"/>
</dbReference>
<sequence length="74" mass="8353">MLAVCDLPVPGERTAEPIAARDRILLQEVRGDQRRQQPMRGAERKALIPRVVIGAGDLRVPVRTVRGLYVHQMR</sequence>
<name>F1YFT2_9ACTN</name>
<keyword evidence="2" id="KW-1185">Reference proteome</keyword>
<accession>F1YFT2</accession>
<protein>
    <submittedName>
        <fullName evidence="1">Uncharacterized protein</fullName>
    </submittedName>
</protein>
<reference evidence="1 2" key="1">
    <citation type="journal article" date="2011" name="J. Bacteriol.">
        <title>Draft Genome Sequence of Gordonia neofelifaecis NRRL B-59395, a Cholesterol-Degrading Actinomycete.</title>
        <authorList>
            <person name="Ge F."/>
            <person name="Li W."/>
            <person name="Chen G."/>
            <person name="Liu Y."/>
            <person name="Zhang G."/>
            <person name="Yong B."/>
            <person name="Wang Q."/>
            <person name="Wang N."/>
            <person name="Huang Z."/>
            <person name="Li W."/>
            <person name="Wang J."/>
            <person name="Wu C."/>
            <person name="Xie Q."/>
            <person name="Liu G."/>
        </authorList>
    </citation>
    <scope>NUCLEOTIDE SEQUENCE [LARGE SCALE GENOMIC DNA]</scope>
    <source>
        <strain evidence="1 2">NRRL B-59395</strain>
    </source>
</reference>
<dbReference type="AlphaFoldDB" id="F1YFT2"/>
<evidence type="ECO:0000313" key="2">
    <source>
        <dbReference type="Proteomes" id="UP000035065"/>
    </source>
</evidence>
<dbReference type="STRING" id="644548.SCNU_03122"/>
<evidence type="ECO:0000313" key="1">
    <source>
        <dbReference type="EMBL" id="EGD56509.1"/>
    </source>
</evidence>
<dbReference type="Proteomes" id="UP000035065">
    <property type="component" value="Unassembled WGS sequence"/>
</dbReference>